<dbReference type="AlphaFoldDB" id="A0A5B7HDD1"/>
<dbReference type="EMBL" id="VSRR010027366">
    <property type="protein sequence ID" value="MPC68143.1"/>
    <property type="molecule type" value="Genomic_DNA"/>
</dbReference>
<reference evidence="1 2" key="1">
    <citation type="submission" date="2019-05" db="EMBL/GenBank/DDBJ databases">
        <title>Another draft genome of Portunus trituberculatus and its Hox gene families provides insights of decapod evolution.</title>
        <authorList>
            <person name="Jeong J.-H."/>
            <person name="Song I."/>
            <person name="Kim S."/>
            <person name="Choi T."/>
            <person name="Kim D."/>
            <person name="Ryu S."/>
            <person name="Kim W."/>
        </authorList>
    </citation>
    <scope>NUCLEOTIDE SEQUENCE [LARGE SCALE GENOMIC DNA]</scope>
    <source>
        <tissue evidence="1">Muscle</tissue>
    </source>
</reference>
<evidence type="ECO:0000313" key="1">
    <source>
        <dbReference type="EMBL" id="MPC68143.1"/>
    </source>
</evidence>
<proteinExistence type="predicted"/>
<evidence type="ECO:0000313" key="2">
    <source>
        <dbReference type="Proteomes" id="UP000324222"/>
    </source>
</evidence>
<organism evidence="1 2">
    <name type="scientific">Portunus trituberculatus</name>
    <name type="common">Swimming crab</name>
    <name type="synonym">Neptunus trituberculatus</name>
    <dbReference type="NCBI Taxonomy" id="210409"/>
    <lineage>
        <taxon>Eukaryota</taxon>
        <taxon>Metazoa</taxon>
        <taxon>Ecdysozoa</taxon>
        <taxon>Arthropoda</taxon>
        <taxon>Crustacea</taxon>
        <taxon>Multicrustacea</taxon>
        <taxon>Malacostraca</taxon>
        <taxon>Eumalacostraca</taxon>
        <taxon>Eucarida</taxon>
        <taxon>Decapoda</taxon>
        <taxon>Pleocyemata</taxon>
        <taxon>Brachyura</taxon>
        <taxon>Eubrachyura</taxon>
        <taxon>Portunoidea</taxon>
        <taxon>Portunidae</taxon>
        <taxon>Portuninae</taxon>
        <taxon>Portunus</taxon>
    </lineage>
</organism>
<sequence>MTQPFNTSNLITMATMSPYVFMDTMLGAVPTRSTVGTHNIMKISNSSSKGTSTIDATFPLCCINY</sequence>
<keyword evidence="2" id="KW-1185">Reference proteome</keyword>
<gene>
    <name evidence="1" type="ORF">E2C01_062340</name>
</gene>
<comment type="caution">
    <text evidence="1">The sequence shown here is derived from an EMBL/GenBank/DDBJ whole genome shotgun (WGS) entry which is preliminary data.</text>
</comment>
<name>A0A5B7HDD1_PORTR</name>
<accession>A0A5B7HDD1</accession>
<dbReference type="Proteomes" id="UP000324222">
    <property type="component" value="Unassembled WGS sequence"/>
</dbReference>
<protein>
    <submittedName>
        <fullName evidence="1">Uncharacterized protein</fullName>
    </submittedName>
</protein>